<protein>
    <submittedName>
        <fullName evidence="2">Uncharacterized protein</fullName>
    </submittedName>
</protein>
<dbReference type="EMBL" id="CM007384">
    <property type="protein sequence ID" value="ONK72436.1"/>
    <property type="molecule type" value="Genomic_DNA"/>
</dbReference>
<feature type="compositionally biased region" description="Basic and acidic residues" evidence="1">
    <location>
        <begin position="37"/>
        <end position="51"/>
    </location>
</feature>
<organism evidence="2 3">
    <name type="scientific">Asparagus officinalis</name>
    <name type="common">Garden asparagus</name>
    <dbReference type="NCBI Taxonomy" id="4686"/>
    <lineage>
        <taxon>Eukaryota</taxon>
        <taxon>Viridiplantae</taxon>
        <taxon>Streptophyta</taxon>
        <taxon>Embryophyta</taxon>
        <taxon>Tracheophyta</taxon>
        <taxon>Spermatophyta</taxon>
        <taxon>Magnoliopsida</taxon>
        <taxon>Liliopsida</taxon>
        <taxon>Asparagales</taxon>
        <taxon>Asparagaceae</taxon>
        <taxon>Asparagoideae</taxon>
        <taxon>Asparagus</taxon>
    </lineage>
</organism>
<feature type="region of interest" description="Disordered" evidence="1">
    <location>
        <begin position="37"/>
        <end position="89"/>
    </location>
</feature>
<keyword evidence="3" id="KW-1185">Reference proteome</keyword>
<gene>
    <name evidence="2" type="ORF">A4U43_C04F19410</name>
</gene>
<dbReference type="Gramene" id="ONK72436">
    <property type="protein sequence ID" value="ONK72436"/>
    <property type="gene ID" value="A4U43_C04F19410"/>
</dbReference>
<dbReference type="AlphaFoldDB" id="A0A5P1F250"/>
<accession>A0A5P1F250</accession>
<dbReference type="Proteomes" id="UP000243459">
    <property type="component" value="Chromosome 4"/>
</dbReference>
<evidence type="ECO:0000313" key="2">
    <source>
        <dbReference type="EMBL" id="ONK72436.1"/>
    </source>
</evidence>
<name>A0A5P1F250_ASPOF</name>
<sequence>MTQDSLFPNKKGEHKMISFLKDSVADIDIDIEREVPQPHFADINKESERPLPGEVPQTEDFPQHDTTDIDTEMKGPPQGKVPPPKADIFVEDEEVPLIFKINKEKREPTR</sequence>
<feature type="compositionally biased region" description="Basic and acidic residues" evidence="1">
    <location>
        <begin position="61"/>
        <end position="73"/>
    </location>
</feature>
<proteinExistence type="predicted"/>
<evidence type="ECO:0000256" key="1">
    <source>
        <dbReference type="SAM" id="MobiDB-lite"/>
    </source>
</evidence>
<evidence type="ECO:0000313" key="3">
    <source>
        <dbReference type="Proteomes" id="UP000243459"/>
    </source>
</evidence>
<reference evidence="3" key="1">
    <citation type="journal article" date="2017" name="Nat. Commun.">
        <title>The asparagus genome sheds light on the origin and evolution of a young Y chromosome.</title>
        <authorList>
            <person name="Harkess A."/>
            <person name="Zhou J."/>
            <person name="Xu C."/>
            <person name="Bowers J.E."/>
            <person name="Van der Hulst R."/>
            <person name="Ayyampalayam S."/>
            <person name="Mercati F."/>
            <person name="Riccardi P."/>
            <person name="McKain M.R."/>
            <person name="Kakrana A."/>
            <person name="Tang H."/>
            <person name="Ray J."/>
            <person name="Groenendijk J."/>
            <person name="Arikit S."/>
            <person name="Mathioni S.M."/>
            <person name="Nakano M."/>
            <person name="Shan H."/>
            <person name="Telgmann-Rauber A."/>
            <person name="Kanno A."/>
            <person name="Yue Z."/>
            <person name="Chen H."/>
            <person name="Li W."/>
            <person name="Chen Y."/>
            <person name="Xu X."/>
            <person name="Zhang Y."/>
            <person name="Luo S."/>
            <person name="Chen H."/>
            <person name="Gao J."/>
            <person name="Mao Z."/>
            <person name="Pires J.C."/>
            <person name="Luo M."/>
            <person name="Kudrna D."/>
            <person name="Wing R.A."/>
            <person name="Meyers B.C."/>
            <person name="Yi K."/>
            <person name="Kong H."/>
            <person name="Lavrijsen P."/>
            <person name="Sunseri F."/>
            <person name="Falavigna A."/>
            <person name="Ye Y."/>
            <person name="Leebens-Mack J.H."/>
            <person name="Chen G."/>
        </authorList>
    </citation>
    <scope>NUCLEOTIDE SEQUENCE [LARGE SCALE GENOMIC DNA]</scope>
    <source>
        <strain evidence="3">cv. DH0086</strain>
    </source>
</reference>